<proteinExistence type="predicted"/>
<evidence type="ECO:0000313" key="2">
    <source>
        <dbReference type="WBParaSite" id="RSKR_0001176900.1"/>
    </source>
</evidence>
<organism evidence="1 2">
    <name type="scientific">Rhabditophanes sp. KR3021</name>
    <dbReference type="NCBI Taxonomy" id="114890"/>
    <lineage>
        <taxon>Eukaryota</taxon>
        <taxon>Metazoa</taxon>
        <taxon>Ecdysozoa</taxon>
        <taxon>Nematoda</taxon>
        <taxon>Chromadorea</taxon>
        <taxon>Rhabditida</taxon>
        <taxon>Tylenchina</taxon>
        <taxon>Panagrolaimomorpha</taxon>
        <taxon>Strongyloidoidea</taxon>
        <taxon>Alloionematidae</taxon>
        <taxon>Rhabditophanes</taxon>
    </lineage>
</organism>
<accession>A0AC35UHP4</accession>
<sequence>MPGLLRLINANLGHRAFKSGTVSIGNVKAKVRDAKRVELVPHGFAKDGSKLGVNAHLKWLFQKDNLKQDVFLLGKPGFLRSSVVLQYLELCNREFEYLAVTRDTTENDIKQRREVQGGSIKYSDLCAVRAAVNGRILVLEGIENAERNVLPILNNLLENREMQLECGTFLMSASKYDKLRKDYSEQELKEMKLERVHPDFSVIALGLPVPQFKGQLLDVPFRSRFQCKTVDSLTYEKLNSIITTTYKNIDETKLKAVLSVAYTLNMSKDDPSKIIDLPLFPIDSILKVSQLWNNNPKLSAYQILETCYPSTVILKTKQKTVYSDYLESFGVSTKLDEEPLNELNKSSDSFISTISNENLLARMKETYQELDFCLLGEKGSGKTTLLLELAKRVNSEVTSLVLYQDINSRDLIQERRILENGDTAWEDSLLVKACKKGDIFILDGIERVHSRVGKNKTVDRFLQLTNRPRHYIQLHRDSTIQSLTVQSTIEGGILKYSDSPLVQAIKTGAVICIDEADKAPLHVISVLKSLLDTGVLYLSDGRKIIPKGYPFTDKNEIETHPDFRIIMLANKIGYPFQGHDLFKLLGDLLAVNLVVNPSPESQIAMLKQYGPDVPDASIHKLVACFDDLREKYDNSQISYPYSLRELVHIIKHLQLYPDEALSSVVKNVFDFDVFSKDAMHHIQETFHKHGIPLGIAFPRKFFFAKRHSLNEFKSYGHMEYKTLPANFVTSKVNKLLYASKESVVDEMQHDIEMTNTRMSSFTEQENCWTIPLDRGNMVSSIIQLKNAYKTIAVATVNPPALYLLKDSETSKAGIVSISEYFRHQGPNIRITLSPYPGQDNKILLHEEVSNEVLTFDVKTQEIRSLVLQVNTFAGELFNKIKGKSAEKHWRLLPASDNALPLFYELNGKEIKILDTKNEQTNVLSFGNEDFSVQNVSYFGKNTWLVQSKDKCYKLAKINEAYQLKEIKSKFFDTQILSGNCLSDQKLLTSNNFYSIKSIDNQIKAIPRPKGQQMVKDKIPYRHTQNMHSFVDLGKTSVVLDNNLIVNLQPLWYTQKSLFPELTKPEDYDSALEVIDVNRGTIQCIPIPKHYDLTNYYNWKTDLSATNAFITPTASGDGIFVCDISGHIRKLQLNEVSLGNSLSKWSDLFEKSDQEERLHFNKDDYDMSKLRDDPRHGKVDPNNAPHTGGNTWHGGTGGYSTAGLGGIGGPYRLDAGHNITQLNEEAKLKVPEEVRKKAREMNRREYAKKLEEINMSEHDAAAYNTLKSRIENEASSLRKILLELDAKQKDMSWTKNQIQGDFDDAKLVEAITGEKNIYKRRLEAEPGTVLEEPKRLRVIFDLSGSIYRFNGMDGRLQRSLETALLVMTSLADQEKIVFDVFGHSGDGFKEKLVNKNEYKQENDQLKVIKKMLAHTQFCNSGDTTVEALEFHINELAEEGDYDEKFVILLSDANFQRYGIRPEEVAAHLNNDANVSSFLILIGSLGNEAEKLQALLPSGKCFIAKDSKELPKILQSIFLSTVLK</sequence>
<evidence type="ECO:0000313" key="1">
    <source>
        <dbReference type="Proteomes" id="UP000095286"/>
    </source>
</evidence>
<protein>
    <submittedName>
        <fullName evidence="2">VWFA domain-containing protein</fullName>
    </submittedName>
</protein>
<dbReference type="WBParaSite" id="RSKR_0001176900.1">
    <property type="protein sequence ID" value="RSKR_0001176900.1"/>
    <property type="gene ID" value="RSKR_0001176900"/>
</dbReference>
<name>A0AC35UHP4_9BILA</name>
<dbReference type="Proteomes" id="UP000095286">
    <property type="component" value="Unplaced"/>
</dbReference>
<reference evidence="2" key="1">
    <citation type="submission" date="2016-11" db="UniProtKB">
        <authorList>
            <consortium name="WormBaseParasite"/>
        </authorList>
    </citation>
    <scope>IDENTIFICATION</scope>
    <source>
        <strain evidence="2">KR3021</strain>
    </source>
</reference>